<evidence type="ECO:0000313" key="9">
    <source>
        <dbReference type="Proteomes" id="UP000271227"/>
    </source>
</evidence>
<dbReference type="GO" id="GO:0016020">
    <property type="term" value="C:membrane"/>
    <property type="evidence" value="ECO:0007669"/>
    <property type="project" value="UniProtKB-SubCell"/>
</dbReference>
<feature type="transmembrane region" description="Helical" evidence="7">
    <location>
        <begin position="226"/>
        <end position="249"/>
    </location>
</feature>
<keyword evidence="3" id="KW-1003">Cell membrane</keyword>
<name>A0A3M0C122_9PROT</name>
<evidence type="ECO:0000256" key="1">
    <source>
        <dbReference type="ARBA" id="ARBA00004141"/>
    </source>
</evidence>
<dbReference type="PANTHER" id="PTHR36838:SF3">
    <property type="entry name" value="TRANSPORTER AUXIN EFFLUX CARRIER EC FAMILY"/>
    <property type="match status" value="1"/>
</dbReference>
<dbReference type="AlphaFoldDB" id="A0A3M0C122"/>
<protein>
    <recommendedName>
        <fullName evidence="10">Malonate transporter</fullName>
    </recommendedName>
</protein>
<feature type="transmembrane region" description="Helical" evidence="7">
    <location>
        <begin position="255"/>
        <end position="275"/>
    </location>
</feature>
<feature type="transmembrane region" description="Helical" evidence="7">
    <location>
        <begin position="63"/>
        <end position="84"/>
    </location>
</feature>
<dbReference type="Pfam" id="PF03547">
    <property type="entry name" value="Mem_trans"/>
    <property type="match status" value="1"/>
</dbReference>
<feature type="transmembrane region" description="Helical" evidence="7">
    <location>
        <begin position="161"/>
        <end position="183"/>
    </location>
</feature>
<feature type="transmembrane region" description="Helical" evidence="7">
    <location>
        <begin position="38"/>
        <end position="57"/>
    </location>
</feature>
<evidence type="ECO:0000256" key="5">
    <source>
        <dbReference type="ARBA" id="ARBA00022989"/>
    </source>
</evidence>
<feature type="transmembrane region" description="Helical" evidence="7">
    <location>
        <begin position="287"/>
        <end position="307"/>
    </location>
</feature>
<dbReference type="OrthoDB" id="9810457at2"/>
<keyword evidence="9" id="KW-1185">Reference proteome</keyword>
<evidence type="ECO:0000313" key="8">
    <source>
        <dbReference type="EMBL" id="RMB02030.1"/>
    </source>
</evidence>
<gene>
    <name evidence="8" type="ORF">BXY39_3542</name>
</gene>
<feature type="transmembrane region" description="Helical" evidence="7">
    <location>
        <begin position="96"/>
        <end position="115"/>
    </location>
</feature>
<dbReference type="InParanoid" id="A0A3M0C122"/>
<feature type="transmembrane region" description="Helical" evidence="7">
    <location>
        <begin position="6"/>
        <end position="26"/>
    </location>
</feature>
<accession>A0A3M0C122</accession>
<dbReference type="RefSeq" id="WP_121940163.1">
    <property type="nucleotide sequence ID" value="NZ_REFR01000015.1"/>
</dbReference>
<feature type="transmembrane region" description="Helical" evidence="7">
    <location>
        <begin position="195"/>
        <end position="214"/>
    </location>
</feature>
<evidence type="ECO:0000256" key="6">
    <source>
        <dbReference type="ARBA" id="ARBA00023136"/>
    </source>
</evidence>
<comment type="caution">
    <text evidence="8">The sequence shown here is derived from an EMBL/GenBank/DDBJ whole genome shotgun (WGS) entry which is preliminary data.</text>
</comment>
<keyword evidence="5 7" id="KW-1133">Transmembrane helix</keyword>
<keyword evidence="4 7" id="KW-0812">Transmembrane</keyword>
<dbReference type="FunCoup" id="A0A3M0C122">
    <property type="interactions" value="139"/>
</dbReference>
<proteinExistence type="predicted"/>
<evidence type="ECO:0000256" key="4">
    <source>
        <dbReference type="ARBA" id="ARBA00022692"/>
    </source>
</evidence>
<feature type="transmembrane region" description="Helical" evidence="7">
    <location>
        <begin position="127"/>
        <end position="149"/>
    </location>
</feature>
<dbReference type="EMBL" id="REFR01000015">
    <property type="protein sequence ID" value="RMB02030.1"/>
    <property type="molecule type" value="Genomic_DNA"/>
</dbReference>
<keyword evidence="2" id="KW-0813">Transport</keyword>
<evidence type="ECO:0000256" key="7">
    <source>
        <dbReference type="SAM" id="Phobius"/>
    </source>
</evidence>
<dbReference type="GO" id="GO:0055085">
    <property type="term" value="P:transmembrane transport"/>
    <property type="evidence" value="ECO:0007669"/>
    <property type="project" value="InterPro"/>
</dbReference>
<dbReference type="InterPro" id="IPR004776">
    <property type="entry name" value="Mem_transp_PIN-like"/>
</dbReference>
<organism evidence="8 9">
    <name type="scientific">Eilatimonas milleporae</name>
    <dbReference type="NCBI Taxonomy" id="911205"/>
    <lineage>
        <taxon>Bacteria</taxon>
        <taxon>Pseudomonadati</taxon>
        <taxon>Pseudomonadota</taxon>
        <taxon>Alphaproteobacteria</taxon>
        <taxon>Kordiimonadales</taxon>
        <taxon>Kordiimonadaceae</taxon>
        <taxon>Eilatimonas</taxon>
    </lineage>
</organism>
<evidence type="ECO:0000256" key="3">
    <source>
        <dbReference type="ARBA" id="ARBA00022475"/>
    </source>
</evidence>
<dbReference type="Proteomes" id="UP000271227">
    <property type="component" value="Unassembled WGS sequence"/>
</dbReference>
<reference evidence="8 9" key="1">
    <citation type="submission" date="2018-10" db="EMBL/GenBank/DDBJ databases">
        <title>Genomic Encyclopedia of Archaeal and Bacterial Type Strains, Phase II (KMG-II): from individual species to whole genera.</title>
        <authorList>
            <person name="Goeker M."/>
        </authorList>
    </citation>
    <scope>NUCLEOTIDE SEQUENCE [LARGE SCALE GENOMIC DNA]</scope>
    <source>
        <strain evidence="8 9">DSM 25217</strain>
    </source>
</reference>
<keyword evidence="6 7" id="KW-0472">Membrane</keyword>
<sequence length="313" mass="32463">MAGTISIIAPVFLVIALGFGLGRTALFRQGDAQVLITFVWYVGIPALIFGFIAPRPLPGGTELMLAAAFYLSLYSVYFLAMALAKLLFRLSLGEQGVFALATCFANGAFLGVPIMEAAYGPEGVRLLLILLSFHSLTLLPITTVVVESAGGGSGAVILRRVLGAIAHNPIMVALAAALVWSALSLPYPLWLNRLVSLPAAAAAPVGLFAAGLALSQVRISGDLPQALTAVFLKLVLLPAAVYGMGTYVFALPATWVGTATVLASLPTGMVAYSFASQYGIAPRRAASTVLLSTILSVISLTVVLLLLKSGETG</sequence>
<evidence type="ECO:0000256" key="2">
    <source>
        <dbReference type="ARBA" id="ARBA00022448"/>
    </source>
</evidence>
<dbReference type="PANTHER" id="PTHR36838">
    <property type="entry name" value="AUXIN EFFLUX CARRIER FAMILY PROTEIN"/>
    <property type="match status" value="1"/>
</dbReference>
<evidence type="ECO:0008006" key="10">
    <source>
        <dbReference type="Google" id="ProtNLM"/>
    </source>
</evidence>
<comment type="subcellular location">
    <subcellularLocation>
        <location evidence="1">Membrane</location>
        <topology evidence="1">Multi-pass membrane protein</topology>
    </subcellularLocation>
</comment>